<dbReference type="EMBL" id="JAOUSE010000002">
    <property type="protein sequence ID" value="MCU9593034.1"/>
    <property type="molecule type" value="Genomic_DNA"/>
</dbReference>
<dbReference type="Pfam" id="PF14035">
    <property type="entry name" value="YlzJ"/>
    <property type="match status" value="1"/>
</dbReference>
<gene>
    <name evidence="1" type="ORF">OEV82_01020</name>
</gene>
<dbReference type="InterPro" id="IPR025619">
    <property type="entry name" value="YlzJ"/>
</dbReference>
<proteinExistence type="predicted"/>
<name>A0ABT2WBH3_9BACI</name>
<organism evidence="1 2">
    <name type="scientific">Pallidibacillus thermolactis</name>
    <dbReference type="NCBI Taxonomy" id="251051"/>
    <lineage>
        <taxon>Bacteria</taxon>
        <taxon>Bacillati</taxon>
        <taxon>Bacillota</taxon>
        <taxon>Bacilli</taxon>
        <taxon>Bacillales</taxon>
        <taxon>Bacillaceae</taxon>
        <taxon>Pallidibacillus</taxon>
    </lineage>
</organism>
<protein>
    <submittedName>
        <fullName evidence="1">YlzJ-like family protein</fullName>
    </submittedName>
</protein>
<comment type="caution">
    <text evidence="1">The sequence shown here is derived from an EMBL/GenBank/DDBJ whole genome shotgun (WGS) entry which is preliminary data.</text>
</comment>
<keyword evidence="2" id="KW-1185">Reference proteome</keyword>
<reference evidence="1 2" key="1">
    <citation type="submission" date="2022-10" db="EMBL/GenBank/DDBJ databases">
        <title>Description of Fervidibacillus gen. nov. in the family Fervidibacillaceae fam. nov. with two species, Fervidibacillus albus sp. nov., and Fervidibacillus halotolerans sp. nov., isolated from tidal flat sediments.</title>
        <authorList>
            <person name="Kwon K.K."/>
            <person name="Yang S.-H."/>
        </authorList>
    </citation>
    <scope>NUCLEOTIDE SEQUENCE [LARGE SCALE GENOMIC DNA]</scope>
    <source>
        <strain evidence="1 2">DSM 23332</strain>
    </source>
</reference>
<dbReference type="RefSeq" id="WP_173661465.1">
    <property type="nucleotide sequence ID" value="NZ_JAOUSE010000002.1"/>
</dbReference>
<evidence type="ECO:0000313" key="2">
    <source>
        <dbReference type="Proteomes" id="UP001208656"/>
    </source>
</evidence>
<dbReference type="Proteomes" id="UP001208656">
    <property type="component" value="Unassembled WGS sequence"/>
</dbReference>
<accession>A0ABT2WBH3</accession>
<evidence type="ECO:0000313" key="1">
    <source>
        <dbReference type="EMBL" id="MCU9593034.1"/>
    </source>
</evidence>
<sequence length="70" mass="8211">MIIHTIVPPELLLQSTEMEENTEQLFIYQGIPVAAQPLNNMEWKITKVMSTDPEHYLHEQIYPGATMRIW</sequence>